<dbReference type="InterPro" id="IPR015410">
    <property type="entry name" value="DUF1985"/>
</dbReference>
<feature type="region of interest" description="Disordered" evidence="1">
    <location>
        <begin position="109"/>
        <end position="128"/>
    </location>
</feature>
<evidence type="ECO:0000256" key="1">
    <source>
        <dbReference type="SAM" id="MobiDB-lite"/>
    </source>
</evidence>
<dbReference type="OrthoDB" id="1107979at2759"/>
<evidence type="ECO:0000313" key="3">
    <source>
        <dbReference type="EMBL" id="KAG2250387.1"/>
    </source>
</evidence>
<sequence>MEELELPSRLFETCYKPIGKKRVNNYFNLRWIEVIKSALEDEDLTMLSASQFGKVLKMGSHTFSVMFIHYLLSRQLITEKDFELWWLFTFTRNWANCGQIVDVHHQAKGKGARGKGTGKSTSSSASPSTWDVLFGREDKPTTSWIIDRLVKGNKYKDPLARLRLALLVLVEGILCPTCCTTNIRPEVVRMLDNLDEFLNYPWGRVSFLLAVRSTKSRRPSHYVLQDTMAIQGFSHAMVLVTVAACPSILLKPGAVTLLDDESKSSEDIVNELLDRKFSVNVVSAKAVDQKVQAFVRSLIRSDEAGEELYRGLEDTEDEAVDHLVALARDDYPFEHNTWIGGVKADDVKVKKGHPLPTDEHKPEETDREYGQQGGGDDVVHSGEGRGQPSMRQGEAPIGGRPTSADVEDLVRQAAEAFEAQLLPMFEGYMVSMKDHISKELSKLMTEVASANSSIAAVETFVKTELATLRNSTTGVDMYGETCFECTQ</sequence>
<dbReference type="Pfam" id="PF09331">
    <property type="entry name" value="DUF1985"/>
    <property type="match status" value="1"/>
</dbReference>
<feature type="compositionally biased region" description="Basic and acidic residues" evidence="1">
    <location>
        <begin position="356"/>
        <end position="369"/>
    </location>
</feature>
<proteinExistence type="predicted"/>
<evidence type="ECO:0000313" key="4">
    <source>
        <dbReference type="Proteomes" id="UP000886595"/>
    </source>
</evidence>
<name>A0A8X7PG71_BRACI</name>
<organism evidence="3 4">
    <name type="scientific">Brassica carinata</name>
    <name type="common">Ethiopian mustard</name>
    <name type="synonym">Abyssinian cabbage</name>
    <dbReference type="NCBI Taxonomy" id="52824"/>
    <lineage>
        <taxon>Eukaryota</taxon>
        <taxon>Viridiplantae</taxon>
        <taxon>Streptophyta</taxon>
        <taxon>Embryophyta</taxon>
        <taxon>Tracheophyta</taxon>
        <taxon>Spermatophyta</taxon>
        <taxon>Magnoliopsida</taxon>
        <taxon>eudicotyledons</taxon>
        <taxon>Gunneridae</taxon>
        <taxon>Pentapetalae</taxon>
        <taxon>rosids</taxon>
        <taxon>malvids</taxon>
        <taxon>Brassicales</taxon>
        <taxon>Brassicaceae</taxon>
        <taxon>Brassiceae</taxon>
        <taxon>Brassica</taxon>
    </lineage>
</organism>
<evidence type="ECO:0000259" key="2">
    <source>
        <dbReference type="Pfam" id="PF09331"/>
    </source>
</evidence>
<reference evidence="3 4" key="1">
    <citation type="submission" date="2020-02" db="EMBL/GenBank/DDBJ databases">
        <authorList>
            <person name="Ma Q."/>
            <person name="Huang Y."/>
            <person name="Song X."/>
            <person name="Pei D."/>
        </authorList>
    </citation>
    <scope>NUCLEOTIDE SEQUENCE [LARGE SCALE GENOMIC DNA]</scope>
    <source>
        <strain evidence="3">Sxm20200214</strain>
        <tissue evidence="3">Leaf</tissue>
    </source>
</reference>
<dbReference type="PANTHER" id="PTHR48449">
    <property type="entry name" value="DUF1985 DOMAIN-CONTAINING PROTEIN"/>
    <property type="match status" value="1"/>
</dbReference>
<gene>
    <name evidence="3" type="ORF">Bca52824_080523</name>
</gene>
<protein>
    <recommendedName>
        <fullName evidence="2">DUF1985 domain-containing protein</fullName>
    </recommendedName>
</protein>
<keyword evidence="4" id="KW-1185">Reference proteome</keyword>
<feature type="compositionally biased region" description="Low complexity" evidence="1">
    <location>
        <begin position="118"/>
        <end position="128"/>
    </location>
</feature>
<accession>A0A8X7PG71</accession>
<dbReference type="Proteomes" id="UP000886595">
    <property type="component" value="Unassembled WGS sequence"/>
</dbReference>
<feature type="region of interest" description="Disordered" evidence="1">
    <location>
        <begin position="348"/>
        <end position="402"/>
    </location>
</feature>
<dbReference type="EMBL" id="JAAMPC010000016">
    <property type="protein sequence ID" value="KAG2250387.1"/>
    <property type="molecule type" value="Genomic_DNA"/>
</dbReference>
<feature type="domain" description="DUF1985" evidence="2">
    <location>
        <begin position="121"/>
        <end position="212"/>
    </location>
</feature>
<dbReference type="AlphaFoldDB" id="A0A8X7PG71"/>
<comment type="caution">
    <text evidence="3">The sequence shown here is derived from an EMBL/GenBank/DDBJ whole genome shotgun (WGS) entry which is preliminary data.</text>
</comment>
<dbReference type="PANTHER" id="PTHR48449:SF1">
    <property type="entry name" value="DUF1985 DOMAIN-CONTAINING PROTEIN"/>
    <property type="match status" value="1"/>
</dbReference>